<feature type="compositionally biased region" description="Low complexity" evidence="10">
    <location>
        <begin position="355"/>
        <end position="366"/>
    </location>
</feature>
<dbReference type="AlphaFoldDB" id="A0A7K8ZFN5"/>
<feature type="region of interest" description="Disordered" evidence="10">
    <location>
        <begin position="594"/>
        <end position="652"/>
    </location>
</feature>
<keyword evidence="3 9" id="KW-0175">Coiled coil</keyword>
<dbReference type="Proteomes" id="UP000591535">
    <property type="component" value="Unassembled WGS sequence"/>
</dbReference>
<evidence type="ECO:0000256" key="4">
    <source>
        <dbReference type="ARBA" id="ARBA00056242"/>
    </source>
</evidence>
<reference evidence="11 12" key="1">
    <citation type="submission" date="2019-09" db="EMBL/GenBank/DDBJ databases">
        <title>Bird 10,000 Genomes (B10K) Project - Family phase.</title>
        <authorList>
            <person name="Zhang G."/>
        </authorList>
    </citation>
    <scope>NUCLEOTIDE SEQUENCE [LARGE SCALE GENOMIC DNA]</scope>
    <source>
        <strain evidence="11">B10K-DU-001-02</strain>
        <tissue evidence="11">Muscle</tissue>
    </source>
</reference>
<dbReference type="EMBL" id="VWZG01001716">
    <property type="protein sequence ID" value="NXG14562.1"/>
    <property type="molecule type" value="Genomic_DNA"/>
</dbReference>
<protein>
    <recommendedName>
        <fullName evidence="6">Ankyrin repeat domain-containing protein 6</fullName>
    </recommendedName>
    <alternativeName>
        <fullName evidence="7">Diversin</fullName>
    </alternativeName>
</protein>
<feature type="compositionally biased region" description="Basic and acidic residues" evidence="10">
    <location>
        <begin position="280"/>
        <end position="296"/>
    </location>
</feature>
<dbReference type="Gene3D" id="1.25.40.20">
    <property type="entry name" value="Ankyrin repeat-containing domain"/>
    <property type="match status" value="3"/>
</dbReference>
<keyword evidence="1" id="KW-0677">Repeat</keyword>
<feature type="compositionally biased region" description="Low complexity" evidence="10">
    <location>
        <begin position="637"/>
        <end position="647"/>
    </location>
</feature>
<dbReference type="PROSITE" id="PS50297">
    <property type="entry name" value="ANK_REP_REGION"/>
    <property type="match status" value="6"/>
</dbReference>
<feature type="repeat" description="ANK" evidence="8">
    <location>
        <begin position="107"/>
        <end position="139"/>
    </location>
</feature>
<dbReference type="FunFam" id="1.25.40.20:FF:000370">
    <property type="entry name" value="Ankyrin repeat domain-containing protein 6"/>
    <property type="match status" value="1"/>
</dbReference>
<dbReference type="Pfam" id="PF00023">
    <property type="entry name" value="Ank"/>
    <property type="match status" value="1"/>
</dbReference>
<evidence type="ECO:0000256" key="6">
    <source>
        <dbReference type="ARBA" id="ARBA00067928"/>
    </source>
</evidence>
<feature type="compositionally biased region" description="Polar residues" evidence="10">
    <location>
        <begin position="524"/>
        <end position="548"/>
    </location>
</feature>
<dbReference type="PRINTS" id="PR01415">
    <property type="entry name" value="ANKYRIN"/>
</dbReference>
<evidence type="ECO:0000313" key="12">
    <source>
        <dbReference type="Proteomes" id="UP000591535"/>
    </source>
</evidence>
<dbReference type="Pfam" id="PF12796">
    <property type="entry name" value="Ank_2"/>
    <property type="match status" value="2"/>
</dbReference>
<dbReference type="PROSITE" id="PS50088">
    <property type="entry name" value="ANK_REPEAT"/>
    <property type="match status" value="6"/>
</dbReference>
<evidence type="ECO:0000256" key="8">
    <source>
        <dbReference type="PROSITE-ProRule" id="PRU00023"/>
    </source>
</evidence>
<dbReference type="PANTHER" id="PTHR24166">
    <property type="entry name" value="ROLLING PEBBLES, ISOFORM B"/>
    <property type="match status" value="1"/>
</dbReference>
<sequence length="721" mass="79613">MSQQDVVAVLSERLLVAAYKGQVENVVQLINRGAKVAVTKHGRTPLHLAAHKGHLHVVQILLKAGCDLDIQDDGDQTALHRAAVVGNTDIIATLIQEGCALDRQDKDGNTALHEACWHGFSQSAKVLVKAGANVLAKNKAGNTPLHLACQNSHSQSTRVLLLGGSRADLKNNAGDTCLHVAARYNHLPIIRVLLSAFCSVHEKNQAGDTALHVAAALNHKKVVKLLLEAGADASVVNNAGQTPLEVARQHNNPEVALLLTKASQVSRFNRGRSLRKKRERLKEERRAQSVPRDEVVQSKGSVSAADTPSSDQPPQRKNNLKDEPRSTSPDPKGRKNKKKKPKEKVSVALSDPISPADQQALPQPQQNVPKRRSKHHCSSPPPPHEVRAYQLYTLYRGKDGKVMQAPINGCRCEPLINKLENQLEATVEEIKAEFATVQDKMNIKLGQMESKTQHQLRVLDKLMAERLSAERTECLHRLQQHTELEKHEGEKRQISLVDELKTWCLLKIQNLELKLSGDSRSSRPKSTLSTCTEQHSTAGGPVSSSAPSQDVRPKDKAASASMFPRFQQELPSSELLGSKLRHVKVQAALQPLTEPAKTESQSGYFIDRGTQTKKSSKSGQSRHKALHHAGAHQSQEQQPSALPAGQLPAPPLRDTSQALEITQYFFEAVSTQMEKWYERKIEEARCQANQRAQQDKAALKEHIKCLEEELSKLRTKVQKES</sequence>
<comment type="subunit">
    <text evidence="5">Interacts with AXN1, AXN2 and CSNK1E/CKI-epsilon.</text>
</comment>
<dbReference type="InterPro" id="IPR002110">
    <property type="entry name" value="Ankyrin_rpt"/>
</dbReference>
<evidence type="ECO:0000256" key="2">
    <source>
        <dbReference type="ARBA" id="ARBA00023043"/>
    </source>
</evidence>
<feature type="coiled-coil region" evidence="9">
    <location>
        <begin position="689"/>
        <end position="716"/>
    </location>
</feature>
<evidence type="ECO:0000256" key="7">
    <source>
        <dbReference type="ARBA" id="ARBA00081295"/>
    </source>
</evidence>
<evidence type="ECO:0000256" key="5">
    <source>
        <dbReference type="ARBA" id="ARBA00061836"/>
    </source>
</evidence>
<feature type="region of interest" description="Disordered" evidence="10">
    <location>
        <begin position="516"/>
        <end position="560"/>
    </location>
</feature>
<dbReference type="Pfam" id="PF13637">
    <property type="entry name" value="Ank_4"/>
    <property type="match status" value="1"/>
</dbReference>
<dbReference type="SUPFAM" id="SSF48403">
    <property type="entry name" value="Ankyrin repeat"/>
    <property type="match status" value="1"/>
</dbReference>
<organism evidence="11 12">
    <name type="scientific">Grallaria varia</name>
    <name type="common">variegated antpitta</name>
    <dbReference type="NCBI Taxonomy" id="117165"/>
    <lineage>
        <taxon>Eukaryota</taxon>
        <taxon>Metazoa</taxon>
        <taxon>Chordata</taxon>
        <taxon>Craniata</taxon>
        <taxon>Vertebrata</taxon>
        <taxon>Euteleostomi</taxon>
        <taxon>Archelosauria</taxon>
        <taxon>Archosauria</taxon>
        <taxon>Dinosauria</taxon>
        <taxon>Saurischia</taxon>
        <taxon>Theropoda</taxon>
        <taxon>Coelurosauria</taxon>
        <taxon>Aves</taxon>
        <taxon>Neognathae</taxon>
        <taxon>Neoaves</taxon>
        <taxon>Telluraves</taxon>
        <taxon>Australaves</taxon>
        <taxon>Passeriformes</taxon>
        <taxon>Formicariidae</taxon>
        <taxon>Grallaria</taxon>
    </lineage>
</organism>
<evidence type="ECO:0000313" key="11">
    <source>
        <dbReference type="EMBL" id="NXG14562.1"/>
    </source>
</evidence>
<feature type="repeat" description="ANK" evidence="8">
    <location>
        <begin position="74"/>
        <end position="106"/>
    </location>
</feature>
<feature type="repeat" description="ANK" evidence="8">
    <location>
        <begin position="206"/>
        <end position="238"/>
    </location>
</feature>
<feature type="compositionally biased region" description="Basic residues" evidence="10">
    <location>
        <begin position="614"/>
        <end position="630"/>
    </location>
</feature>
<feature type="compositionally biased region" description="Polar residues" evidence="10">
    <location>
        <begin position="298"/>
        <end position="317"/>
    </location>
</feature>
<keyword evidence="2 8" id="KW-0040">ANK repeat</keyword>
<feature type="non-terminal residue" evidence="11">
    <location>
        <position position="721"/>
    </location>
</feature>
<keyword evidence="12" id="KW-1185">Reference proteome</keyword>
<name>A0A7K8ZFN5_9PASS</name>
<feature type="compositionally biased region" description="Basic residues" evidence="10">
    <location>
        <begin position="269"/>
        <end position="279"/>
    </location>
</feature>
<proteinExistence type="predicted"/>
<accession>A0A7K8ZFN5</accession>
<feature type="region of interest" description="Disordered" evidence="10">
    <location>
        <begin position="269"/>
        <end position="385"/>
    </location>
</feature>
<feature type="repeat" description="ANK" evidence="8">
    <location>
        <begin position="140"/>
        <end position="172"/>
    </location>
</feature>
<comment type="caution">
    <text evidence="11">The sequence shown here is derived from an EMBL/GenBank/DDBJ whole genome shotgun (WGS) entry which is preliminary data.</text>
</comment>
<dbReference type="InterPro" id="IPR050889">
    <property type="entry name" value="Dendritic_Spine_Reg/Scaffold"/>
</dbReference>
<evidence type="ECO:0000256" key="1">
    <source>
        <dbReference type="ARBA" id="ARBA00022737"/>
    </source>
</evidence>
<dbReference type="FunFam" id="1.25.40.20:FF:000357">
    <property type="entry name" value="ankyrin repeat domain-containing protein 6 isoform X1"/>
    <property type="match status" value="1"/>
</dbReference>
<gene>
    <name evidence="11" type="primary">Ankrd6</name>
    <name evidence="11" type="ORF">GRAVAR_R03840</name>
</gene>
<feature type="repeat" description="ANK" evidence="8">
    <location>
        <begin position="41"/>
        <end position="73"/>
    </location>
</feature>
<dbReference type="FunFam" id="1.25.40.20:FF:000293">
    <property type="entry name" value="Ankyrin repeat domain-containing protein 6"/>
    <property type="match status" value="1"/>
</dbReference>
<feature type="non-terminal residue" evidence="11">
    <location>
        <position position="1"/>
    </location>
</feature>
<evidence type="ECO:0000256" key="10">
    <source>
        <dbReference type="SAM" id="MobiDB-lite"/>
    </source>
</evidence>
<evidence type="ECO:0000256" key="3">
    <source>
        <dbReference type="ARBA" id="ARBA00023054"/>
    </source>
</evidence>
<dbReference type="SMART" id="SM00248">
    <property type="entry name" value="ANK"/>
    <property type="match status" value="8"/>
</dbReference>
<dbReference type="PANTHER" id="PTHR24166:SF48">
    <property type="entry name" value="PROTEIN VAPYRIN"/>
    <property type="match status" value="1"/>
</dbReference>
<dbReference type="InterPro" id="IPR036770">
    <property type="entry name" value="Ankyrin_rpt-contain_sf"/>
</dbReference>
<feature type="repeat" description="ANK" evidence="8">
    <location>
        <begin position="173"/>
        <end position="205"/>
    </location>
</feature>
<comment type="function">
    <text evidence="4">Recruits CKI-epsilon to the beta-catenin degradation complex that consists of AXN1 or AXN2 and GSK3-beta and allows efficient phosphorylation of beta-catenin, thereby inhibiting beta-catenin/Tcf signals.</text>
</comment>
<evidence type="ECO:0000256" key="9">
    <source>
        <dbReference type="SAM" id="Coils"/>
    </source>
</evidence>